<evidence type="ECO:0000256" key="8">
    <source>
        <dbReference type="SAM" id="SignalP"/>
    </source>
</evidence>
<dbReference type="PANTHER" id="PTHR21547">
    <property type="entry name" value="CLUSTERIN ASSOCIATED PROTEIN 1"/>
    <property type="match status" value="1"/>
</dbReference>
<keyword evidence="6" id="KW-0966">Cell projection</keyword>
<dbReference type="GeneID" id="17037518"/>
<keyword evidence="5" id="KW-0969">Cilium</keyword>
<feature type="region of interest" description="Disordered" evidence="7">
    <location>
        <begin position="271"/>
        <end position="301"/>
    </location>
</feature>
<organism evidence="9 10">
    <name type="scientific">Coccomyxa subellipsoidea (strain C-169)</name>
    <name type="common">Green microalga</name>
    <dbReference type="NCBI Taxonomy" id="574566"/>
    <lineage>
        <taxon>Eukaryota</taxon>
        <taxon>Viridiplantae</taxon>
        <taxon>Chlorophyta</taxon>
        <taxon>core chlorophytes</taxon>
        <taxon>Trebouxiophyceae</taxon>
        <taxon>Trebouxiophyceae incertae sedis</taxon>
        <taxon>Coccomyxaceae</taxon>
        <taxon>Coccomyxa</taxon>
        <taxon>Coccomyxa subellipsoidea</taxon>
    </lineage>
</organism>
<dbReference type="EMBL" id="AGSI01000018">
    <property type="protein sequence ID" value="EIE19546.1"/>
    <property type="molecule type" value="Genomic_DNA"/>
</dbReference>
<evidence type="ECO:0000313" key="10">
    <source>
        <dbReference type="Proteomes" id="UP000007264"/>
    </source>
</evidence>
<name>I0YMC7_COCSC</name>
<feature type="signal peptide" evidence="8">
    <location>
        <begin position="1"/>
        <end position="16"/>
    </location>
</feature>
<keyword evidence="10" id="KW-1185">Reference proteome</keyword>
<dbReference type="KEGG" id="csl:COCSUDRAFT_58294"/>
<evidence type="ECO:0000256" key="2">
    <source>
        <dbReference type="ARBA" id="ARBA00008340"/>
    </source>
</evidence>
<feature type="compositionally biased region" description="Low complexity" evidence="7">
    <location>
        <begin position="281"/>
        <end position="293"/>
    </location>
</feature>
<keyword evidence="8" id="KW-0732">Signal</keyword>
<dbReference type="GO" id="GO:0005929">
    <property type="term" value="C:cilium"/>
    <property type="evidence" value="ECO:0007669"/>
    <property type="project" value="UniProtKB-SubCell"/>
</dbReference>
<protein>
    <submittedName>
        <fullName evidence="9">Uncharacterized protein</fullName>
    </submittedName>
</protein>
<dbReference type="Pfam" id="PF10234">
    <property type="entry name" value="Cluap1"/>
    <property type="match status" value="1"/>
</dbReference>
<dbReference type="PANTHER" id="PTHR21547:SF0">
    <property type="entry name" value="CLUSTERIN-ASSOCIATED PROTEIN 1"/>
    <property type="match status" value="1"/>
</dbReference>
<proteinExistence type="inferred from homology"/>
<comment type="subcellular location">
    <subcellularLocation>
        <location evidence="1">Cell projection</location>
        <location evidence="1">Cilium</location>
    </subcellularLocation>
</comment>
<evidence type="ECO:0000256" key="3">
    <source>
        <dbReference type="ARBA" id="ARBA00022794"/>
    </source>
</evidence>
<evidence type="ECO:0000256" key="1">
    <source>
        <dbReference type="ARBA" id="ARBA00004138"/>
    </source>
</evidence>
<dbReference type="GO" id="GO:0030992">
    <property type="term" value="C:intraciliary transport particle B"/>
    <property type="evidence" value="ECO:0007669"/>
    <property type="project" value="TreeGrafter"/>
</dbReference>
<dbReference type="InterPro" id="IPR019366">
    <property type="entry name" value="Clusterin-associated_protein-1"/>
</dbReference>
<dbReference type="Proteomes" id="UP000007264">
    <property type="component" value="Unassembled WGS sequence"/>
</dbReference>
<comment type="similarity">
    <text evidence="2">Belongs to the CLUAP1 family.</text>
</comment>
<dbReference type="GO" id="GO:0060271">
    <property type="term" value="P:cilium assembly"/>
    <property type="evidence" value="ECO:0007669"/>
    <property type="project" value="TreeGrafter"/>
</dbReference>
<dbReference type="OrthoDB" id="438545at2759"/>
<comment type="caution">
    <text evidence="9">The sequence shown here is derived from an EMBL/GenBank/DDBJ whole genome shotgun (WGS) entry which is preliminary data.</text>
</comment>
<dbReference type="AlphaFoldDB" id="I0YMC7"/>
<evidence type="ECO:0000256" key="4">
    <source>
        <dbReference type="ARBA" id="ARBA00023054"/>
    </source>
</evidence>
<keyword evidence="3" id="KW-0970">Cilium biogenesis/degradation</keyword>
<dbReference type="STRING" id="574566.I0YMC7"/>
<evidence type="ECO:0000256" key="6">
    <source>
        <dbReference type="ARBA" id="ARBA00023273"/>
    </source>
</evidence>
<reference evidence="9 10" key="1">
    <citation type="journal article" date="2012" name="Genome Biol.">
        <title>The genome of the polar eukaryotic microalga coccomyxa subellipsoidea reveals traits of cold adaptation.</title>
        <authorList>
            <person name="Blanc G."/>
            <person name="Agarkova I."/>
            <person name="Grimwood J."/>
            <person name="Kuo A."/>
            <person name="Brueggeman A."/>
            <person name="Dunigan D."/>
            <person name="Gurnon J."/>
            <person name="Ladunga I."/>
            <person name="Lindquist E."/>
            <person name="Lucas S."/>
            <person name="Pangilinan J."/>
            <person name="Proschold T."/>
            <person name="Salamov A."/>
            <person name="Schmutz J."/>
            <person name="Weeks D."/>
            <person name="Yamada T."/>
            <person name="Claverie J.M."/>
            <person name="Grigoriev I."/>
            <person name="Van Etten J."/>
            <person name="Lomsadze A."/>
            <person name="Borodovsky M."/>
        </authorList>
    </citation>
    <scope>NUCLEOTIDE SEQUENCE [LARGE SCALE GENOMIC DNA]</scope>
    <source>
        <strain evidence="9 10">C-169</strain>
    </source>
</reference>
<dbReference type="RefSeq" id="XP_005644090.1">
    <property type="nucleotide sequence ID" value="XM_005644033.1"/>
</dbReference>
<dbReference type="GO" id="GO:0005815">
    <property type="term" value="C:microtubule organizing center"/>
    <property type="evidence" value="ECO:0007669"/>
    <property type="project" value="TreeGrafter"/>
</dbReference>
<evidence type="ECO:0000313" key="9">
    <source>
        <dbReference type="EMBL" id="EIE19546.1"/>
    </source>
</evidence>
<sequence>MPALVVFAVSPLFGTGAEVSDDIGTKGKRVRFLKAIGQSLTSHYGVILDLVALYSADSAAVPELLKLAALLQSAHKAAPGKDAEELIPYAEPGDILEAQRSASELSRLAESLPALLQQEMGLREERQRQAQHTVPPEALSREVDMQAVQQHIIAATAEVRQQLADTRQAITELQEREMGLAGALERRRAEVRGAAARVEALAAARPAHAAEEDTLRAQLHALFDEYNQATRNREWLHAQIRQQRAGDTILAEEKTERLRAEIQDAEARMLAGQGRIKRRSSCSSDSGSGSSGSDSDKDADVSSARWLPAGVSGDVSRSLLRTPALMSARVGMPSSYRPGLAKFGTYADDF</sequence>
<gene>
    <name evidence="9" type="ORF">COCSUDRAFT_58294</name>
</gene>
<evidence type="ECO:0000256" key="5">
    <source>
        <dbReference type="ARBA" id="ARBA00023069"/>
    </source>
</evidence>
<feature type="chain" id="PRO_5003636203" evidence="8">
    <location>
        <begin position="17"/>
        <end position="350"/>
    </location>
</feature>
<evidence type="ECO:0000256" key="7">
    <source>
        <dbReference type="SAM" id="MobiDB-lite"/>
    </source>
</evidence>
<accession>I0YMC7</accession>
<keyword evidence="4" id="KW-0175">Coiled coil</keyword>